<proteinExistence type="predicted"/>
<protein>
    <submittedName>
        <fullName evidence="8">MFS transporter</fullName>
    </submittedName>
</protein>
<dbReference type="InterPro" id="IPR020846">
    <property type="entry name" value="MFS_dom"/>
</dbReference>
<dbReference type="Proteomes" id="UP000318681">
    <property type="component" value="Unassembled WGS sequence"/>
</dbReference>
<dbReference type="InterPro" id="IPR036259">
    <property type="entry name" value="MFS_trans_sf"/>
</dbReference>
<evidence type="ECO:0000256" key="3">
    <source>
        <dbReference type="ARBA" id="ARBA00022692"/>
    </source>
</evidence>
<dbReference type="SUPFAM" id="SSF103473">
    <property type="entry name" value="MFS general substrate transporter"/>
    <property type="match status" value="1"/>
</dbReference>
<feature type="transmembrane region" description="Helical" evidence="6">
    <location>
        <begin position="77"/>
        <end position="100"/>
    </location>
</feature>
<dbReference type="Gene3D" id="1.20.1250.20">
    <property type="entry name" value="MFS general substrate transporter like domains"/>
    <property type="match status" value="2"/>
</dbReference>
<dbReference type="EMBL" id="VNIM01000118">
    <property type="protein sequence ID" value="TVV70574.1"/>
    <property type="molecule type" value="Genomic_DNA"/>
</dbReference>
<dbReference type="Pfam" id="PF07690">
    <property type="entry name" value="MFS_1"/>
    <property type="match status" value="1"/>
</dbReference>
<accession>A0A558QTW4</accession>
<feature type="transmembrane region" description="Helical" evidence="6">
    <location>
        <begin position="106"/>
        <end position="124"/>
    </location>
</feature>
<dbReference type="GO" id="GO:0016020">
    <property type="term" value="C:membrane"/>
    <property type="evidence" value="ECO:0007669"/>
    <property type="project" value="UniProtKB-SubCell"/>
</dbReference>
<reference evidence="8 9" key="1">
    <citation type="submission" date="2019-07" db="EMBL/GenBank/DDBJ databases">
        <title>Sphingomonas solaris sp. nov., isolated from a solar panel from Boston, Massachusetts.</title>
        <authorList>
            <person name="Tanner K."/>
            <person name="Pascual J."/>
            <person name="Mancuso C."/>
            <person name="Pereto J."/>
            <person name="Khalil A."/>
            <person name="Vilanova C."/>
        </authorList>
    </citation>
    <scope>NUCLEOTIDE SEQUENCE [LARGE SCALE GENOMIC DNA]</scope>
    <source>
        <strain evidence="8 9">R4DWN</strain>
    </source>
</reference>
<dbReference type="InterPro" id="IPR011701">
    <property type="entry name" value="MFS"/>
</dbReference>
<evidence type="ECO:0000313" key="9">
    <source>
        <dbReference type="Proteomes" id="UP000318681"/>
    </source>
</evidence>
<evidence type="ECO:0000313" key="8">
    <source>
        <dbReference type="EMBL" id="TVV70574.1"/>
    </source>
</evidence>
<feature type="transmembrane region" description="Helical" evidence="6">
    <location>
        <begin position="285"/>
        <end position="305"/>
    </location>
</feature>
<dbReference type="RefSeq" id="WP_145155220.1">
    <property type="nucleotide sequence ID" value="NZ_VNIM01000118.1"/>
</dbReference>
<dbReference type="PANTHER" id="PTHR23505">
    <property type="entry name" value="SPINSTER"/>
    <property type="match status" value="1"/>
</dbReference>
<feature type="transmembrane region" description="Helical" evidence="6">
    <location>
        <begin position="50"/>
        <end position="70"/>
    </location>
</feature>
<dbReference type="GO" id="GO:0022857">
    <property type="term" value="F:transmembrane transporter activity"/>
    <property type="evidence" value="ECO:0007669"/>
    <property type="project" value="InterPro"/>
</dbReference>
<organism evidence="8 9">
    <name type="scientific">Alterirhizorhabdus solaris</name>
    <dbReference type="NCBI Taxonomy" id="2529389"/>
    <lineage>
        <taxon>Bacteria</taxon>
        <taxon>Pseudomonadati</taxon>
        <taxon>Pseudomonadota</taxon>
        <taxon>Alphaproteobacteria</taxon>
        <taxon>Sphingomonadales</taxon>
        <taxon>Rhizorhabdaceae</taxon>
        <taxon>Alterirhizorhabdus</taxon>
    </lineage>
</organism>
<dbReference type="CDD" id="cd17328">
    <property type="entry name" value="MFS_spinster_like"/>
    <property type="match status" value="1"/>
</dbReference>
<keyword evidence="5 6" id="KW-0472">Membrane</keyword>
<name>A0A558QTW4_9SPHN</name>
<sequence length="413" mass="43174">MCHPAGRRHLTLALLLVVYTFNFVDRQILGILAGPIKQELALSDTQLGLLGGLAFAMLYSTLAVPLAWLADRTGRTWVITASLMVWSGFTALCGVAGGFWQIFLCRLGVGVGEAGGVAPSYAVIGDIYPPAQRARALAVYSLGIPLGSALGVLFGGYVAAAVNWRAAFVAVGLAGLLFAPVFRLAVREPTREREVAELAPRFADVLRLLAGKRSFWLLAFGAASCSMIGYGLGFWLPSLMQRSFGLSLPATARFFGGLLLVGGVAGVLAGGWLGDRLGTRDRAAFALVPACAFVVATPLFAAGVLSGSVTAAFALFLLPQALSFMWLAPVLTAVQHLVPAPMRATASACFLLVNNLIGLGLGTLTIGALSDALAGPFGAEALRYAILIALSLYLVAAGLMALAGRHLRREWVG</sequence>
<evidence type="ECO:0000256" key="1">
    <source>
        <dbReference type="ARBA" id="ARBA00004141"/>
    </source>
</evidence>
<feature type="transmembrane region" description="Helical" evidence="6">
    <location>
        <begin position="381"/>
        <end position="403"/>
    </location>
</feature>
<dbReference type="AlphaFoldDB" id="A0A558QTW4"/>
<comment type="caution">
    <text evidence="8">The sequence shown here is derived from an EMBL/GenBank/DDBJ whole genome shotgun (WGS) entry which is preliminary data.</text>
</comment>
<keyword evidence="4 6" id="KW-1133">Transmembrane helix</keyword>
<feature type="transmembrane region" description="Helical" evidence="6">
    <location>
        <begin position="166"/>
        <end position="186"/>
    </location>
</feature>
<feature type="transmembrane region" description="Helical" evidence="6">
    <location>
        <begin position="346"/>
        <end position="369"/>
    </location>
</feature>
<feature type="transmembrane region" description="Helical" evidence="6">
    <location>
        <begin position="311"/>
        <end position="334"/>
    </location>
</feature>
<dbReference type="PROSITE" id="PS50850">
    <property type="entry name" value="MFS"/>
    <property type="match status" value="1"/>
</dbReference>
<evidence type="ECO:0000256" key="5">
    <source>
        <dbReference type="ARBA" id="ARBA00023136"/>
    </source>
</evidence>
<feature type="transmembrane region" description="Helical" evidence="6">
    <location>
        <begin position="215"/>
        <end position="234"/>
    </location>
</feature>
<evidence type="ECO:0000256" key="6">
    <source>
        <dbReference type="SAM" id="Phobius"/>
    </source>
</evidence>
<feature type="transmembrane region" description="Helical" evidence="6">
    <location>
        <begin position="254"/>
        <end position="273"/>
    </location>
</feature>
<evidence type="ECO:0000256" key="2">
    <source>
        <dbReference type="ARBA" id="ARBA00022448"/>
    </source>
</evidence>
<comment type="subcellular location">
    <subcellularLocation>
        <location evidence="1">Membrane</location>
        <topology evidence="1">Multi-pass membrane protein</topology>
    </subcellularLocation>
</comment>
<feature type="domain" description="Major facilitator superfamily (MFS) profile" evidence="7">
    <location>
        <begin position="11"/>
        <end position="408"/>
    </location>
</feature>
<keyword evidence="2" id="KW-0813">Transport</keyword>
<evidence type="ECO:0000259" key="7">
    <source>
        <dbReference type="PROSITE" id="PS50850"/>
    </source>
</evidence>
<keyword evidence="9" id="KW-1185">Reference proteome</keyword>
<feature type="transmembrane region" description="Helical" evidence="6">
    <location>
        <begin position="136"/>
        <end position="160"/>
    </location>
</feature>
<evidence type="ECO:0000256" key="4">
    <source>
        <dbReference type="ARBA" id="ARBA00022989"/>
    </source>
</evidence>
<dbReference type="PANTHER" id="PTHR23505:SF79">
    <property type="entry name" value="PROTEIN SPINSTER"/>
    <property type="match status" value="1"/>
</dbReference>
<keyword evidence="3 6" id="KW-0812">Transmembrane</keyword>
<dbReference type="OrthoDB" id="7497327at2"/>
<dbReference type="InterPro" id="IPR044770">
    <property type="entry name" value="MFS_spinster-like"/>
</dbReference>
<gene>
    <name evidence="8" type="ORF">FOY91_18795</name>
</gene>